<proteinExistence type="predicted"/>
<keyword evidence="2" id="KW-1185">Reference proteome</keyword>
<evidence type="ECO:0000313" key="2">
    <source>
        <dbReference type="Proteomes" id="UP001732700"/>
    </source>
</evidence>
<protein>
    <submittedName>
        <fullName evidence="1">Uncharacterized protein</fullName>
    </submittedName>
</protein>
<sequence length="94" mass="10764">MAIRNTQVRSLDGDMTVDEFKQWLRRFDVDCDGRISRGELRCAMRTIRTRFSGYKSKQGINYADADGDGYIDDSEIDGLIDYAQKSLGLRIVAY</sequence>
<dbReference type="EnsemblPlants" id="AVESA.00010b.r2.5CG0885730.1">
    <property type="protein sequence ID" value="AVESA.00010b.r2.5CG0885730.1.CDS.1"/>
    <property type="gene ID" value="AVESA.00010b.r2.5CG0885730"/>
</dbReference>
<organism evidence="1 2">
    <name type="scientific">Avena sativa</name>
    <name type="common">Oat</name>
    <dbReference type="NCBI Taxonomy" id="4498"/>
    <lineage>
        <taxon>Eukaryota</taxon>
        <taxon>Viridiplantae</taxon>
        <taxon>Streptophyta</taxon>
        <taxon>Embryophyta</taxon>
        <taxon>Tracheophyta</taxon>
        <taxon>Spermatophyta</taxon>
        <taxon>Magnoliopsida</taxon>
        <taxon>Liliopsida</taxon>
        <taxon>Poales</taxon>
        <taxon>Poaceae</taxon>
        <taxon>BOP clade</taxon>
        <taxon>Pooideae</taxon>
        <taxon>Poodae</taxon>
        <taxon>Poeae</taxon>
        <taxon>Poeae Chloroplast Group 1 (Aveneae type)</taxon>
        <taxon>Aveninae</taxon>
        <taxon>Avena</taxon>
    </lineage>
</organism>
<reference evidence="1" key="2">
    <citation type="submission" date="2025-09" db="UniProtKB">
        <authorList>
            <consortium name="EnsemblPlants"/>
        </authorList>
    </citation>
    <scope>IDENTIFICATION</scope>
</reference>
<accession>A0ACD5Y107</accession>
<evidence type="ECO:0000313" key="1">
    <source>
        <dbReference type="EnsemblPlants" id="AVESA.00010b.r2.5CG0885730.1.CDS.1"/>
    </source>
</evidence>
<name>A0ACD5Y107_AVESA</name>
<dbReference type="Proteomes" id="UP001732700">
    <property type="component" value="Chromosome 5C"/>
</dbReference>
<reference evidence="1" key="1">
    <citation type="submission" date="2021-05" db="EMBL/GenBank/DDBJ databases">
        <authorList>
            <person name="Scholz U."/>
            <person name="Mascher M."/>
            <person name="Fiebig A."/>
        </authorList>
    </citation>
    <scope>NUCLEOTIDE SEQUENCE [LARGE SCALE GENOMIC DNA]</scope>
</reference>